<sequence>MPVEATKLIKQQPLDKPGADYPFPPLVGLDKPRKPTKQPPRRLSLKPLPQRYGIAPPTVSSSPFHGVTRLSLVLGDQVSETFNNGKGNKTKKGKYFAEVSETFSFISRVQNPLIAWKVRNMDRFYKAKFELFAPGYPEAIWETVWDQGMLSTYLRRGGLVAGSKIKDGEEVEIPWVGSIAWNNLVVDNYQPDFPNGYLPPEKGPYQLRLTMNDGKPGTDKMGYPLVAWTYFYTEPPDFDDDDDFGMLSLLVEEKAGVGYRLDDGMMPPSEGTVDEDGILVHPVCQQAFSVVLKFEDESEAFEIALEEDLEEELEEDELPMLKLLIEEKAGKQYILDDGVLASSQGIVDSDGILVHAISPESEGCSLQFNDELEPWILEF</sequence>
<accession>A0A6M0RQL8</accession>
<organism evidence="2 3">
    <name type="scientific">Adonisia turfae CCMR0081</name>
    <dbReference type="NCBI Taxonomy" id="2292702"/>
    <lineage>
        <taxon>Bacteria</taxon>
        <taxon>Bacillati</taxon>
        <taxon>Cyanobacteriota</taxon>
        <taxon>Adonisia</taxon>
        <taxon>Adonisia turfae</taxon>
    </lineage>
</organism>
<gene>
    <name evidence="2" type="ORF">DXZ20_20980</name>
</gene>
<proteinExistence type="predicted"/>
<evidence type="ECO:0000256" key="1">
    <source>
        <dbReference type="SAM" id="MobiDB-lite"/>
    </source>
</evidence>
<name>A0A6M0RQL8_9CYAN</name>
<evidence type="ECO:0000313" key="3">
    <source>
        <dbReference type="Proteomes" id="UP000481033"/>
    </source>
</evidence>
<reference evidence="2 3" key="1">
    <citation type="journal article" date="2020" name="Microb. Ecol.">
        <title>Ecogenomics of the Marine Benthic Filamentous Cyanobacterium Adonisia.</title>
        <authorList>
            <person name="Walter J.M."/>
            <person name="Coutinho F.H."/>
            <person name="Leomil L."/>
            <person name="Hargreaves P.I."/>
            <person name="Campeao M.E."/>
            <person name="Vieira V.V."/>
            <person name="Silva B.S."/>
            <person name="Fistarol G.O."/>
            <person name="Salomon P.S."/>
            <person name="Sawabe T."/>
            <person name="Mino S."/>
            <person name="Hosokawa M."/>
            <person name="Miyashita H."/>
            <person name="Maruyama F."/>
            <person name="van Verk M.C."/>
            <person name="Dutilh B.E."/>
            <person name="Thompson C.C."/>
            <person name="Thompson F.L."/>
        </authorList>
    </citation>
    <scope>NUCLEOTIDE SEQUENCE [LARGE SCALE GENOMIC DNA]</scope>
    <source>
        <strain evidence="2 3">CCMR0081</strain>
    </source>
</reference>
<evidence type="ECO:0000313" key="2">
    <source>
        <dbReference type="EMBL" id="NEZ58073.1"/>
    </source>
</evidence>
<keyword evidence="3" id="KW-1185">Reference proteome</keyword>
<comment type="caution">
    <text evidence="2">The sequence shown here is derived from an EMBL/GenBank/DDBJ whole genome shotgun (WGS) entry which is preliminary data.</text>
</comment>
<dbReference type="Proteomes" id="UP000481033">
    <property type="component" value="Unassembled WGS sequence"/>
</dbReference>
<feature type="region of interest" description="Disordered" evidence="1">
    <location>
        <begin position="1"/>
        <end position="49"/>
    </location>
</feature>
<dbReference type="AlphaFoldDB" id="A0A6M0RQL8"/>
<dbReference type="EMBL" id="QXHD01000004">
    <property type="protein sequence ID" value="NEZ58073.1"/>
    <property type="molecule type" value="Genomic_DNA"/>
</dbReference>
<dbReference type="RefSeq" id="WP_163700355.1">
    <property type="nucleotide sequence ID" value="NZ_QXHD01000004.1"/>
</dbReference>
<feature type="compositionally biased region" description="Basic residues" evidence="1">
    <location>
        <begin position="34"/>
        <end position="44"/>
    </location>
</feature>
<protein>
    <submittedName>
        <fullName evidence="2">Uncharacterized protein</fullName>
    </submittedName>
</protein>